<sequence length="180" mass="19211">MRLRILTAFAALAQSIAIGGATPVGIGQPIAARSRVCDNAPSTVAGTMLHGVAANLKLHKRVKNILWCCEGTQTFITFAVTHHIDPGPLWHILHDAYANLISVIQEQGDGVMFGGSYNWPPGAPILRIMNANNHQTSWGVMASAIYALADWMHTESFFGGGTFNIYDGPNQVGTGTLVGI</sequence>
<proteinExistence type="predicted"/>
<organism evidence="2 3">
    <name type="scientific">Lasallia pustulata</name>
    <dbReference type="NCBI Taxonomy" id="136370"/>
    <lineage>
        <taxon>Eukaryota</taxon>
        <taxon>Fungi</taxon>
        <taxon>Dikarya</taxon>
        <taxon>Ascomycota</taxon>
        <taxon>Pezizomycotina</taxon>
        <taxon>Lecanoromycetes</taxon>
        <taxon>OSLEUM clade</taxon>
        <taxon>Umbilicariomycetidae</taxon>
        <taxon>Umbilicariales</taxon>
        <taxon>Umbilicariaceae</taxon>
        <taxon>Lasallia</taxon>
    </lineage>
</organism>
<dbReference type="EMBL" id="VXIT01000012">
    <property type="protein sequence ID" value="KAA6408734.1"/>
    <property type="molecule type" value="Genomic_DNA"/>
</dbReference>
<dbReference type="Proteomes" id="UP000324767">
    <property type="component" value="Unassembled WGS sequence"/>
</dbReference>
<comment type="caution">
    <text evidence="2">The sequence shown here is derived from an EMBL/GenBank/DDBJ whole genome shotgun (WGS) entry which is preliminary data.</text>
</comment>
<evidence type="ECO:0000256" key="1">
    <source>
        <dbReference type="SAM" id="SignalP"/>
    </source>
</evidence>
<feature type="signal peptide" evidence="1">
    <location>
        <begin position="1"/>
        <end position="21"/>
    </location>
</feature>
<feature type="chain" id="PRO_5024281575" evidence="1">
    <location>
        <begin position="22"/>
        <end position="180"/>
    </location>
</feature>
<evidence type="ECO:0000313" key="2">
    <source>
        <dbReference type="EMBL" id="KAA6408734.1"/>
    </source>
</evidence>
<protein>
    <submittedName>
        <fullName evidence="2">Uncharacterized protein</fullName>
    </submittedName>
</protein>
<evidence type="ECO:0000313" key="3">
    <source>
        <dbReference type="Proteomes" id="UP000324767"/>
    </source>
</evidence>
<gene>
    <name evidence="2" type="ORF">FRX48_07077</name>
</gene>
<dbReference type="OrthoDB" id="5294920at2759"/>
<reference evidence="2 3" key="1">
    <citation type="submission" date="2019-09" db="EMBL/GenBank/DDBJ databases">
        <title>The hologenome of the rock-dwelling lichen Lasallia pustulata.</title>
        <authorList>
            <person name="Greshake Tzovaras B."/>
            <person name="Segers F."/>
            <person name="Bicker A."/>
            <person name="Dal Grande F."/>
            <person name="Otte J."/>
            <person name="Hankeln T."/>
            <person name="Schmitt I."/>
            <person name="Ebersberger I."/>
        </authorList>
    </citation>
    <scope>NUCLEOTIDE SEQUENCE [LARGE SCALE GENOMIC DNA]</scope>
    <source>
        <strain evidence="2">A1-1</strain>
    </source>
</reference>
<dbReference type="AlphaFoldDB" id="A0A5M8PIZ0"/>
<keyword evidence="1" id="KW-0732">Signal</keyword>
<name>A0A5M8PIZ0_9LECA</name>
<accession>A0A5M8PIZ0</accession>